<evidence type="ECO:0000313" key="3">
    <source>
        <dbReference type="Proteomes" id="UP000789570"/>
    </source>
</evidence>
<accession>A0A9N9FFP2</accession>
<dbReference type="AlphaFoldDB" id="A0A9N9FFP2"/>
<gene>
    <name evidence="2" type="ORF">FCALED_LOCUS5245</name>
</gene>
<dbReference type="OrthoDB" id="2441667at2759"/>
<dbReference type="EMBL" id="CAJVPQ010001109">
    <property type="protein sequence ID" value="CAG8532518.1"/>
    <property type="molecule type" value="Genomic_DNA"/>
</dbReference>
<comment type="caution">
    <text evidence="2">The sequence shown here is derived from an EMBL/GenBank/DDBJ whole genome shotgun (WGS) entry which is preliminary data.</text>
</comment>
<dbReference type="Proteomes" id="UP000789570">
    <property type="component" value="Unassembled WGS sequence"/>
</dbReference>
<organism evidence="2 3">
    <name type="scientific">Funneliformis caledonium</name>
    <dbReference type="NCBI Taxonomy" id="1117310"/>
    <lineage>
        <taxon>Eukaryota</taxon>
        <taxon>Fungi</taxon>
        <taxon>Fungi incertae sedis</taxon>
        <taxon>Mucoromycota</taxon>
        <taxon>Glomeromycotina</taxon>
        <taxon>Glomeromycetes</taxon>
        <taxon>Glomerales</taxon>
        <taxon>Glomeraceae</taxon>
        <taxon>Funneliformis</taxon>
    </lineage>
</organism>
<keyword evidence="3" id="KW-1185">Reference proteome</keyword>
<feature type="non-terminal residue" evidence="2">
    <location>
        <position position="1"/>
    </location>
</feature>
<evidence type="ECO:0000313" key="2">
    <source>
        <dbReference type="EMBL" id="CAG8532518.1"/>
    </source>
</evidence>
<feature type="region of interest" description="Disordered" evidence="1">
    <location>
        <begin position="51"/>
        <end position="73"/>
    </location>
</feature>
<reference evidence="2" key="1">
    <citation type="submission" date="2021-06" db="EMBL/GenBank/DDBJ databases">
        <authorList>
            <person name="Kallberg Y."/>
            <person name="Tangrot J."/>
            <person name="Rosling A."/>
        </authorList>
    </citation>
    <scope>NUCLEOTIDE SEQUENCE</scope>
    <source>
        <strain evidence="2">UK204</strain>
    </source>
</reference>
<name>A0A9N9FFP2_9GLOM</name>
<sequence>ENANKSDCYSEQDMYNELVKLADKGELDRYKIPKVQTIKGWISRYSRQVKKEAAEKASENHEEVSESNKRLKM</sequence>
<proteinExistence type="predicted"/>
<protein>
    <submittedName>
        <fullName evidence="2">17442_t:CDS:1</fullName>
    </submittedName>
</protein>
<evidence type="ECO:0000256" key="1">
    <source>
        <dbReference type="SAM" id="MobiDB-lite"/>
    </source>
</evidence>